<accession>A0A8S4E308</accession>
<reference evidence="1" key="1">
    <citation type="submission" date="2020-11" db="EMBL/GenBank/DDBJ databases">
        <authorList>
            <person name="Whiteford S."/>
        </authorList>
    </citation>
    <scope>NUCLEOTIDE SEQUENCE</scope>
</reference>
<proteinExistence type="predicted"/>
<sequence>MPKSVDRSVREIILKIRAFCEKEKKKNCPIIPLNHVRARVAAMTGISQKTVSRISKEALTGKIGVDSKDQENDASEEGKEEIGPDGKVIKKKKVSKKVAAQKLVPVKRHRNKKVQLDDGFMTCTIRNKIHEYYTIRNEVPTLSKLLTELKNEINFNGGRTTLWKIIIKLGFKFKKCGRKHFLMMGDDDEAAMSNVKRDEKKKKEAVWVQPVMPPNPPFSFPNCGPPVPFVANVSHSLVRDPSHQVKQNMNFV</sequence>
<dbReference type="OrthoDB" id="6511194at2759"/>
<organism evidence="1 2">
    <name type="scientific">Plutella xylostella</name>
    <name type="common">Diamondback moth</name>
    <name type="synonym">Plutella maculipennis</name>
    <dbReference type="NCBI Taxonomy" id="51655"/>
    <lineage>
        <taxon>Eukaryota</taxon>
        <taxon>Metazoa</taxon>
        <taxon>Ecdysozoa</taxon>
        <taxon>Arthropoda</taxon>
        <taxon>Hexapoda</taxon>
        <taxon>Insecta</taxon>
        <taxon>Pterygota</taxon>
        <taxon>Neoptera</taxon>
        <taxon>Endopterygota</taxon>
        <taxon>Lepidoptera</taxon>
        <taxon>Glossata</taxon>
        <taxon>Ditrysia</taxon>
        <taxon>Yponomeutoidea</taxon>
        <taxon>Plutellidae</taxon>
        <taxon>Plutella</taxon>
    </lineage>
</organism>
<protein>
    <submittedName>
        <fullName evidence="1">(diamondback moth) hypothetical protein</fullName>
    </submittedName>
</protein>
<dbReference type="EMBL" id="CAJHNJ030000011">
    <property type="protein sequence ID" value="CAG9109165.1"/>
    <property type="molecule type" value="Genomic_DNA"/>
</dbReference>
<evidence type="ECO:0000313" key="2">
    <source>
        <dbReference type="Proteomes" id="UP000653454"/>
    </source>
</evidence>
<name>A0A8S4E308_PLUXY</name>
<dbReference type="AlphaFoldDB" id="A0A8S4E308"/>
<keyword evidence="2" id="KW-1185">Reference proteome</keyword>
<gene>
    <name evidence="1" type="ORF">PLXY2_LOCUS4078</name>
</gene>
<evidence type="ECO:0000313" key="1">
    <source>
        <dbReference type="EMBL" id="CAG9109165.1"/>
    </source>
</evidence>
<dbReference type="Proteomes" id="UP000653454">
    <property type="component" value="Unassembled WGS sequence"/>
</dbReference>
<comment type="caution">
    <text evidence="1">The sequence shown here is derived from an EMBL/GenBank/DDBJ whole genome shotgun (WGS) entry which is preliminary data.</text>
</comment>